<protein>
    <recommendedName>
        <fullName evidence="4">DUF1574 domain-containing protein</fullName>
    </recommendedName>
</protein>
<dbReference type="AlphaFoldDB" id="A0A1D8TT77"/>
<dbReference type="Proteomes" id="UP000177870">
    <property type="component" value="Chromosome"/>
</dbReference>
<feature type="transmembrane region" description="Helical" evidence="1">
    <location>
        <begin position="21"/>
        <end position="43"/>
    </location>
</feature>
<keyword evidence="1" id="KW-0812">Transmembrane</keyword>
<organism evidence="2 3">
    <name type="scientific">Moorena producens PAL-8-15-08-1</name>
    <dbReference type="NCBI Taxonomy" id="1458985"/>
    <lineage>
        <taxon>Bacteria</taxon>
        <taxon>Bacillati</taxon>
        <taxon>Cyanobacteriota</taxon>
        <taxon>Cyanophyceae</taxon>
        <taxon>Coleofasciculales</taxon>
        <taxon>Coleofasciculaceae</taxon>
        <taxon>Moorena</taxon>
    </lineage>
</organism>
<dbReference type="EMBL" id="CP017599">
    <property type="protein sequence ID" value="AOX00775.1"/>
    <property type="molecule type" value="Genomic_DNA"/>
</dbReference>
<keyword evidence="1" id="KW-0472">Membrane</keyword>
<evidence type="ECO:0000313" key="3">
    <source>
        <dbReference type="Proteomes" id="UP000177870"/>
    </source>
</evidence>
<dbReference type="RefSeq" id="WP_070393228.1">
    <property type="nucleotide sequence ID" value="NZ_CP017599.1"/>
</dbReference>
<reference evidence="3" key="1">
    <citation type="submission" date="2016-10" db="EMBL/GenBank/DDBJ databases">
        <title>Comparative genomics uncovers the prolific and rare metabolic potential of the cyanobacterial genus Moorea.</title>
        <authorList>
            <person name="Leao T."/>
            <person name="Castelao G."/>
            <person name="Korobeynikov A."/>
            <person name="Monroe E.A."/>
            <person name="Podell S."/>
            <person name="Glukhov E."/>
            <person name="Allen E."/>
            <person name="Gerwick W.H."/>
            <person name="Gerwick L."/>
        </authorList>
    </citation>
    <scope>NUCLEOTIDE SEQUENCE [LARGE SCALE GENOMIC DNA]</scope>
    <source>
        <strain evidence="3">PAL-8-15-08-1</strain>
    </source>
</reference>
<evidence type="ECO:0000313" key="2">
    <source>
        <dbReference type="EMBL" id="AOX00775.1"/>
    </source>
</evidence>
<evidence type="ECO:0000256" key="1">
    <source>
        <dbReference type="SAM" id="Phobius"/>
    </source>
</evidence>
<dbReference type="OrthoDB" id="484119at2"/>
<dbReference type="KEGG" id="mpro:BJP34_16180"/>
<gene>
    <name evidence="2" type="ORF">BJP34_16180</name>
</gene>
<dbReference type="STRING" id="1458985.BJP34_16180"/>
<name>A0A1D8TT77_9CYAN</name>
<accession>A0A1D8TT77</accession>
<proteinExistence type="predicted"/>
<evidence type="ECO:0008006" key="4">
    <source>
        <dbReference type="Google" id="ProtNLM"/>
    </source>
</evidence>
<keyword evidence="1" id="KW-1133">Transmembrane helix</keyword>
<sequence>MNLITKFDIWKNWSYSKLLPTTAYSSIFAITLTAVFVIANLIAPYPNIPDNLGLISLKLDYFAKHKDEYNAIFLGPSTTYRGIVPNVFDQLMAEENREIKSFNFGINGAIAAETDFYLRKIIALKPAKLEWLFVEYPERTLEQYINKNANSARGIYWHTPRQTLLDFRLIMELKQNLRDKFFAAYATLKSCLLRTFWMGRFANFWQVKVLGMKLFLDEIPDYSRLAQESGYYAHDLQTLQRHKSWHQFFLDNLKDDYYQDVEQLKQGNISPIKPYSLKVLKEMCQYINDYGIKPILFISPIVQERGSTANNLYKQGDISPLFAFNDPEAFPNLYQLDRRFDFLHLNYQGATELTASLAEEFAQYLGREQGTGNRE</sequence>